<dbReference type="FunFam" id="3.30.160.60:FF:000452">
    <property type="entry name" value="Transcription factor Ovo-like 2"/>
    <property type="match status" value="1"/>
</dbReference>
<evidence type="ECO:0000256" key="7">
    <source>
        <dbReference type="PROSITE-ProRule" id="PRU00042"/>
    </source>
</evidence>
<keyword evidence="3" id="KW-0677">Repeat</keyword>
<feature type="domain" description="C2H2-type" evidence="9">
    <location>
        <begin position="227"/>
        <end position="254"/>
    </location>
</feature>
<dbReference type="KEGG" id="tut:107364340"/>
<dbReference type="GO" id="GO:0003006">
    <property type="term" value="P:developmental process involved in reproduction"/>
    <property type="evidence" value="ECO:0007669"/>
    <property type="project" value="UniProtKB-ARBA"/>
</dbReference>
<dbReference type="InterPro" id="IPR013087">
    <property type="entry name" value="Znf_C2H2_type"/>
</dbReference>
<sequence>MSSVFKPSFLKNLQLLADASGLRSAEDQEKAEPGPSSVLYVPGKFHQSISIIKPCTSSEESMDSTCDCDSDDSLYQSKPLDLSLKVPSEPMQENVVREPQPEPELESEPESESESESERPLIITDEMYEQAVESARNDGYDEGRASFAPNIESLAKKLKIPLHMFRSIAFVNGGHGIKNPRLSNGNVKRMFKPCLDDPLRCPVCEKRFRLPRLLNRHLKCHLDERRYLCTFCGKGFNDTFDLKRHTRTHTGIRPYKCDHCNKSFTQRCSLEAHALKIHGISQRYAYRERRTKLYVCEACGHTTNKPETHYLHLKNNHPDSPALDKVNDKRFFKFDDPDFPFAE</sequence>
<feature type="region of interest" description="Disordered" evidence="8">
    <location>
        <begin position="82"/>
        <end position="121"/>
    </location>
</feature>
<evidence type="ECO:0000256" key="1">
    <source>
        <dbReference type="ARBA" id="ARBA00004123"/>
    </source>
</evidence>
<feature type="domain" description="C2H2-type" evidence="9">
    <location>
        <begin position="199"/>
        <end position="226"/>
    </location>
</feature>
<keyword evidence="6" id="KW-0539">Nucleus</keyword>
<evidence type="ECO:0000256" key="5">
    <source>
        <dbReference type="ARBA" id="ARBA00022833"/>
    </source>
</evidence>
<dbReference type="FunFam" id="3.30.160.60:FF:000246">
    <property type="entry name" value="Transcription factor Ovo-like 2"/>
    <property type="match status" value="1"/>
</dbReference>
<dbReference type="GeneID" id="107364340"/>
<dbReference type="GO" id="GO:0000981">
    <property type="term" value="F:DNA-binding transcription factor activity, RNA polymerase II-specific"/>
    <property type="evidence" value="ECO:0007669"/>
    <property type="project" value="TreeGrafter"/>
</dbReference>
<keyword evidence="2" id="KW-0479">Metal-binding</keyword>
<dbReference type="GO" id="GO:0009887">
    <property type="term" value="P:animal organ morphogenesis"/>
    <property type="evidence" value="ECO:0007669"/>
    <property type="project" value="UniProtKB-ARBA"/>
</dbReference>
<dbReference type="HOGENOM" id="CLU_039557_0_0_1"/>
<reference evidence="10" key="2">
    <citation type="submission" date="2015-06" db="UniProtKB">
        <authorList>
            <consortium name="EnsemblMetazoa"/>
        </authorList>
    </citation>
    <scope>IDENTIFICATION</scope>
</reference>
<dbReference type="OrthoDB" id="6508643at2759"/>
<organism evidence="10 11">
    <name type="scientific">Tetranychus urticae</name>
    <name type="common">Two-spotted spider mite</name>
    <dbReference type="NCBI Taxonomy" id="32264"/>
    <lineage>
        <taxon>Eukaryota</taxon>
        <taxon>Metazoa</taxon>
        <taxon>Ecdysozoa</taxon>
        <taxon>Arthropoda</taxon>
        <taxon>Chelicerata</taxon>
        <taxon>Arachnida</taxon>
        <taxon>Acari</taxon>
        <taxon>Acariformes</taxon>
        <taxon>Trombidiformes</taxon>
        <taxon>Prostigmata</taxon>
        <taxon>Eleutherengona</taxon>
        <taxon>Raphignathae</taxon>
        <taxon>Tetranychoidea</taxon>
        <taxon>Tetranychidae</taxon>
        <taxon>Tetranychus</taxon>
    </lineage>
</organism>
<dbReference type="InterPro" id="IPR036236">
    <property type="entry name" value="Znf_C2H2_sf"/>
</dbReference>
<dbReference type="GO" id="GO:0009913">
    <property type="term" value="P:epidermal cell differentiation"/>
    <property type="evidence" value="ECO:0007669"/>
    <property type="project" value="TreeGrafter"/>
</dbReference>
<keyword evidence="11" id="KW-1185">Reference proteome</keyword>
<evidence type="ECO:0000256" key="8">
    <source>
        <dbReference type="SAM" id="MobiDB-lite"/>
    </source>
</evidence>
<evidence type="ECO:0000256" key="4">
    <source>
        <dbReference type="ARBA" id="ARBA00022771"/>
    </source>
</evidence>
<proteinExistence type="predicted"/>
<dbReference type="GO" id="GO:0005634">
    <property type="term" value="C:nucleus"/>
    <property type="evidence" value="ECO:0007669"/>
    <property type="project" value="UniProtKB-SubCell"/>
</dbReference>
<accession>T1KIU4</accession>
<evidence type="ECO:0000256" key="2">
    <source>
        <dbReference type="ARBA" id="ARBA00022723"/>
    </source>
</evidence>
<evidence type="ECO:0000256" key="6">
    <source>
        <dbReference type="ARBA" id="ARBA00023242"/>
    </source>
</evidence>
<dbReference type="Proteomes" id="UP000015104">
    <property type="component" value="Unassembled WGS sequence"/>
</dbReference>
<dbReference type="EMBL" id="CAEY01000114">
    <property type="status" value="NOT_ANNOTATED_CDS"/>
    <property type="molecule type" value="Genomic_DNA"/>
</dbReference>
<dbReference type="InterPro" id="IPR027756">
    <property type="entry name" value="Ovo-like"/>
</dbReference>
<dbReference type="SUPFAM" id="SSF57667">
    <property type="entry name" value="beta-beta-alpha zinc fingers"/>
    <property type="match status" value="2"/>
</dbReference>
<dbReference type="AlphaFoldDB" id="T1KIU4"/>
<dbReference type="Gene3D" id="3.30.160.60">
    <property type="entry name" value="Classic Zinc Finger"/>
    <property type="match status" value="3"/>
</dbReference>
<dbReference type="GO" id="GO:0000978">
    <property type="term" value="F:RNA polymerase II cis-regulatory region sequence-specific DNA binding"/>
    <property type="evidence" value="ECO:0007669"/>
    <property type="project" value="TreeGrafter"/>
</dbReference>
<feature type="domain" description="C2H2-type" evidence="9">
    <location>
        <begin position="255"/>
        <end position="278"/>
    </location>
</feature>
<feature type="compositionally biased region" description="Acidic residues" evidence="8">
    <location>
        <begin position="101"/>
        <end position="115"/>
    </location>
</feature>
<evidence type="ECO:0000256" key="3">
    <source>
        <dbReference type="ARBA" id="ARBA00022737"/>
    </source>
</evidence>
<comment type="subcellular location">
    <subcellularLocation>
        <location evidence="1">Nucleus</location>
    </subcellularLocation>
</comment>
<protein>
    <recommendedName>
        <fullName evidence="9">C2H2-type domain-containing protein</fullName>
    </recommendedName>
</protein>
<evidence type="ECO:0000259" key="9">
    <source>
        <dbReference type="PROSITE" id="PS50157"/>
    </source>
</evidence>
<dbReference type="PANTHER" id="PTHR10032">
    <property type="entry name" value="ZINC FINGER PROTEIN WITH KRAB AND SCAN DOMAINS"/>
    <property type="match status" value="1"/>
</dbReference>
<dbReference type="PROSITE" id="PS50157">
    <property type="entry name" value="ZINC_FINGER_C2H2_2"/>
    <property type="match status" value="3"/>
</dbReference>
<dbReference type="EnsemblMetazoa" id="tetur12g02600.1">
    <property type="protein sequence ID" value="tetur12g02600.1"/>
    <property type="gene ID" value="tetur12g02600"/>
</dbReference>
<dbReference type="SMART" id="SM00355">
    <property type="entry name" value="ZnF_C2H2"/>
    <property type="match status" value="4"/>
</dbReference>
<name>T1KIU4_TETUR</name>
<dbReference type="Pfam" id="PF00096">
    <property type="entry name" value="zf-C2H2"/>
    <property type="match status" value="2"/>
</dbReference>
<dbReference type="GO" id="GO:0008270">
    <property type="term" value="F:zinc ion binding"/>
    <property type="evidence" value="ECO:0007669"/>
    <property type="project" value="UniProtKB-KW"/>
</dbReference>
<evidence type="ECO:0000313" key="10">
    <source>
        <dbReference type="EnsemblMetazoa" id="tetur12g02600.1"/>
    </source>
</evidence>
<reference evidence="11" key="1">
    <citation type="submission" date="2011-08" db="EMBL/GenBank/DDBJ databases">
        <authorList>
            <person name="Rombauts S."/>
        </authorList>
    </citation>
    <scope>NUCLEOTIDE SEQUENCE</scope>
    <source>
        <strain evidence="11">London</strain>
    </source>
</reference>
<dbReference type="eggNOG" id="KOG3576">
    <property type="taxonomic scope" value="Eukaryota"/>
</dbReference>
<dbReference type="RefSeq" id="XP_025017065.1">
    <property type="nucleotide sequence ID" value="XM_025161297.1"/>
</dbReference>
<dbReference type="PANTHER" id="PTHR10032:SF271">
    <property type="entry name" value="RH12261P-RELATED"/>
    <property type="match status" value="1"/>
</dbReference>
<dbReference type="PROSITE" id="PS00028">
    <property type="entry name" value="ZINC_FINGER_C2H2_1"/>
    <property type="match status" value="3"/>
</dbReference>
<keyword evidence="4 7" id="KW-0863">Zinc-finger</keyword>
<evidence type="ECO:0000313" key="11">
    <source>
        <dbReference type="Proteomes" id="UP000015104"/>
    </source>
</evidence>
<keyword evidence="5" id="KW-0862">Zinc</keyword>
<dbReference type="GO" id="GO:0048731">
    <property type="term" value="P:system development"/>
    <property type="evidence" value="ECO:0007669"/>
    <property type="project" value="UniProtKB-ARBA"/>
</dbReference>